<dbReference type="Proteomes" id="UP000236291">
    <property type="component" value="Unassembled WGS sequence"/>
</dbReference>
<evidence type="ECO:0000313" key="2">
    <source>
        <dbReference type="Proteomes" id="UP000236291"/>
    </source>
</evidence>
<sequence>MKLFMWHTGMNSVQTLIGIDARYAVISMADELPNKAFGMLKFLGWYAVISMADELPEKAFRMLKFLGWFSSK</sequence>
<reference evidence="1 2" key="1">
    <citation type="journal article" date="2014" name="Am. J. Bot.">
        <title>Genome assembly and annotation for red clover (Trifolium pratense; Fabaceae).</title>
        <authorList>
            <person name="Istvanek J."/>
            <person name="Jaros M."/>
            <person name="Krenek A."/>
            <person name="Repkova J."/>
        </authorList>
    </citation>
    <scope>NUCLEOTIDE SEQUENCE [LARGE SCALE GENOMIC DNA]</scope>
    <source>
        <strain evidence="2">cv. Tatra</strain>
        <tissue evidence="1">Young leaves</tissue>
    </source>
</reference>
<evidence type="ECO:0000313" key="1">
    <source>
        <dbReference type="EMBL" id="PNY03031.1"/>
    </source>
</evidence>
<name>A0A2K3NJ29_TRIPR</name>
<comment type="caution">
    <text evidence="1">The sequence shown here is derived from an EMBL/GenBank/DDBJ whole genome shotgun (WGS) entry which is preliminary data.</text>
</comment>
<gene>
    <name evidence="1" type="ORF">L195_g026354</name>
</gene>
<reference evidence="1 2" key="2">
    <citation type="journal article" date="2017" name="Front. Plant Sci.">
        <title>Gene Classification and Mining of Molecular Markers Useful in Red Clover (Trifolium pratense) Breeding.</title>
        <authorList>
            <person name="Istvanek J."/>
            <person name="Dluhosova J."/>
            <person name="Dluhos P."/>
            <person name="Patkova L."/>
            <person name="Nedelnik J."/>
            <person name="Repkova J."/>
        </authorList>
    </citation>
    <scope>NUCLEOTIDE SEQUENCE [LARGE SCALE GENOMIC DNA]</scope>
    <source>
        <strain evidence="2">cv. Tatra</strain>
        <tissue evidence="1">Young leaves</tissue>
    </source>
</reference>
<accession>A0A2K3NJ29</accession>
<dbReference type="AlphaFoldDB" id="A0A2K3NJ29"/>
<dbReference type="EMBL" id="ASHM01022122">
    <property type="protein sequence ID" value="PNY03031.1"/>
    <property type="molecule type" value="Genomic_DNA"/>
</dbReference>
<organism evidence="1 2">
    <name type="scientific">Trifolium pratense</name>
    <name type="common">Red clover</name>
    <dbReference type="NCBI Taxonomy" id="57577"/>
    <lineage>
        <taxon>Eukaryota</taxon>
        <taxon>Viridiplantae</taxon>
        <taxon>Streptophyta</taxon>
        <taxon>Embryophyta</taxon>
        <taxon>Tracheophyta</taxon>
        <taxon>Spermatophyta</taxon>
        <taxon>Magnoliopsida</taxon>
        <taxon>eudicotyledons</taxon>
        <taxon>Gunneridae</taxon>
        <taxon>Pentapetalae</taxon>
        <taxon>rosids</taxon>
        <taxon>fabids</taxon>
        <taxon>Fabales</taxon>
        <taxon>Fabaceae</taxon>
        <taxon>Papilionoideae</taxon>
        <taxon>50 kb inversion clade</taxon>
        <taxon>NPAAA clade</taxon>
        <taxon>Hologalegina</taxon>
        <taxon>IRL clade</taxon>
        <taxon>Trifolieae</taxon>
        <taxon>Trifolium</taxon>
    </lineage>
</organism>
<proteinExistence type="predicted"/>
<protein>
    <submittedName>
        <fullName evidence="1">Uncharacterized protein</fullName>
    </submittedName>
</protein>